<evidence type="ECO:0000313" key="7">
    <source>
        <dbReference type="EMBL" id="ERJ06869.1"/>
    </source>
</evidence>
<dbReference type="AlphaFoldDB" id="U2FF11"/>
<dbReference type="GO" id="GO:0005886">
    <property type="term" value="C:plasma membrane"/>
    <property type="evidence" value="ECO:0007669"/>
    <property type="project" value="UniProtKB-SubCell"/>
</dbReference>
<gene>
    <name evidence="7" type="primary">smc1</name>
    <name evidence="7" type="ORF">HLRTI_001128</name>
</gene>
<organism evidence="7 8">
    <name type="scientific">Halorhabdus tiamatea SARL4B</name>
    <dbReference type="NCBI Taxonomy" id="1033806"/>
    <lineage>
        <taxon>Archaea</taxon>
        <taxon>Methanobacteriati</taxon>
        <taxon>Methanobacteriota</taxon>
        <taxon>Stenosarchaea group</taxon>
        <taxon>Halobacteria</taxon>
        <taxon>Halobacteriales</taxon>
        <taxon>Haloarculaceae</taxon>
        <taxon>Halorhabdus</taxon>
    </lineage>
</organism>
<reference evidence="7 8" key="2">
    <citation type="journal article" date="2013" name="PLoS ONE">
        <title>INDIGO - INtegrated Data Warehouse of MIcrobial GenOmes with Examples from the Red Sea Extremophiles.</title>
        <authorList>
            <person name="Alam I."/>
            <person name="Antunes A."/>
            <person name="Kamau A.A."/>
            <person name="Ba Alawi W."/>
            <person name="Kalkatawi M."/>
            <person name="Stingl U."/>
            <person name="Bajic V.B."/>
        </authorList>
    </citation>
    <scope>NUCLEOTIDE SEQUENCE [LARGE SCALE GENOMIC DNA]</scope>
    <source>
        <strain evidence="7 8">SARL4B</strain>
    </source>
</reference>
<dbReference type="NCBIfam" id="NF045517">
    <property type="entry name" value="halo_surf_dom"/>
    <property type="match status" value="1"/>
</dbReference>
<keyword evidence="1" id="KW-0732">Signal</keyword>
<dbReference type="GO" id="GO:0030115">
    <property type="term" value="C:S-layer"/>
    <property type="evidence" value="ECO:0007669"/>
    <property type="project" value="UniProtKB-SubCell"/>
</dbReference>
<evidence type="ECO:0000256" key="1">
    <source>
        <dbReference type="ARBA" id="ARBA00022729"/>
    </source>
</evidence>
<dbReference type="NCBIfam" id="TIGR04126">
    <property type="entry name" value="PGF_CTERM"/>
    <property type="match status" value="1"/>
</dbReference>
<dbReference type="STRING" id="1033806.HTIA_0853"/>
<dbReference type="eggNOG" id="arCOG07272">
    <property type="taxonomic scope" value="Archaea"/>
</dbReference>
<keyword evidence="4" id="KW-0812">Transmembrane</keyword>
<evidence type="ECO:0000256" key="4">
    <source>
        <dbReference type="SAM" id="Phobius"/>
    </source>
</evidence>
<feature type="transmembrane region" description="Helical" evidence="4">
    <location>
        <begin position="893"/>
        <end position="911"/>
    </location>
</feature>
<dbReference type="eggNOG" id="arCOG06273">
    <property type="taxonomic scope" value="Archaea"/>
</dbReference>
<proteinExistence type="predicted"/>
<dbReference type="InterPro" id="IPR057149">
    <property type="entry name" value="DUF7827"/>
</dbReference>
<protein>
    <submittedName>
        <fullName evidence="7">Chromosome partition protein Smc</fullName>
    </submittedName>
</protein>
<keyword evidence="4" id="KW-0472">Membrane</keyword>
<dbReference type="Pfam" id="PF25162">
    <property type="entry name" value="DUF7827"/>
    <property type="match status" value="1"/>
</dbReference>
<dbReference type="EMBL" id="AFNT02000009">
    <property type="protein sequence ID" value="ERJ06869.1"/>
    <property type="molecule type" value="Genomic_DNA"/>
</dbReference>
<accession>U2FF11</accession>
<comment type="caution">
    <text evidence="7">The sequence shown here is derived from an EMBL/GenBank/DDBJ whole genome shotgun (WGS) entry which is preliminary data.</text>
</comment>
<dbReference type="PANTHER" id="PTHR23159:SF31">
    <property type="entry name" value="CENTROSOME-ASSOCIATED PROTEIN CEP250 ISOFORM X1"/>
    <property type="match status" value="1"/>
</dbReference>
<name>U2FF11_9EURY</name>
<dbReference type="Gene3D" id="1.10.287.1490">
    <property type="match status" value="1"/>
</dbReference>
<keyword evidence="2" id="KW-0175">Coiled coil</keyword>
<feature type="domain" description="PGF-CTERM archaeal protein-sorting signal" evidence="5">
    <location>
        <begin position="892"/>
        <end position="913"/>
    </location>
</feature>
<feature type="region of interest" description="Disordered" evidence="3">
    <location>
        <begin position="128"/>
        <end position="168"/>
    </location>
</feature>
<reference evidence="7 8" key="1">
    <citation type="journal article" date="2011" name="J. Bacteriol.">
        <title>Genome sequence of Halorhabdus tiamatea, the first archaeon isolated from a deep-sea anoxic brine lake.</title>
        <authorList>
            <person name="Antunes A."/>
            <person name="Alam I."/>
            <person name="Bajic V.B."/>
            <person name="Stingl U."/>
        </authorList>
    </citation>
    <scope>NUCLEOTIDE SEQUENCE [LARGE SCALE GENOMIC DNA]</scope>
    <source>
        <strain evidence="7 8">SARL4B</strain>
    </source>
</reference>
<evidence type="ECO:0000256" key="3">
    <source>
        <dbReference type="SAM" id="MobiDB-lite"/>
    </source>
</evidence>
<keyword evidence="4" id="KW-1133">Transmembrane helix</keyword>
<feature type="domain" description="DUF7827" evidence="6">
    <location>
        <begin position="366"/>
        <end position="482"/>
    </location>
</feature>
<feature type="coiled-coil region" evidence="2">
    <location>
        <begin position="743"/>
        <end position="886"/>
    </location>
</feature>
<evidence type="ECO:0000259" key="5">
    <source>
        <dbReference type="Pfam" id="PF18204"/>
    </source>
</evidence>
<evidence type="ECO:0000259" key="6">
    <source>
        <dbReference type="Pfam" id="PF25162"/>
    </source>
</evidence>
<dbReference type="SUPFAM" id="SSF57997">
    <property type="entry name" value="Tropomyosin"/>
    <property type="match status" value="1"/>
</dbReference>
<evidence type="ECO:0000256" key="2">
    <source>
        <dbReference type="SAM" id="Coils"/>
    </source>
</evidence>
<sequence>MNMKSHKAIVLTALMVLSVFAMPMSAAAQTVDSADRTVDTTEVQPGDVVTVTVDVTATETGNISVTEEFSPAFADVSLTDLHGTIPAAQAAGNEGVTLAYQGEDSVSVTYEVTIPDDAEAGDTFTIEGSASVDGNAADTGTTTLTVPTDGGNGEEPPAEPSAPAPSDVDTIYQGEELTVDVSGTSVGSGDILQIRQGLIGEDGDTLAATATVDENGMATFSGDDTAELAAEGVDRYHFFQSSGAEIDGSQFEVVKQDLTAESYGDVYYDNEAPSDNGVTISSDNIDLAGGSFNVTIASDDLDQDELNEVFGGAASAHGDEKIMLTVDSAEKDFDVDFSGYDYGTYNFTVESLTSNAEDTFDIEYAEAGEVSASFADTVFSQERGDYAEFTVDLQNTESATVHITDGSGEYESELTVTDSNDGEDADDGQVTVQMNTFLAGGHGDAYSPADGADSVTVDSDSESSIGDYRLAAGSYDLTVTAGGEEQDVATLSLEERSTTGISSIVAPSSADFGSADAITNGSELSEVAFGDHLALEVEASGVFTYLNDDVNAQGMSITFSQENFEGQYGNAPTFDVSGSAFDLVEDADNNRFFVTVDTDALDNVDAGDEYSVTFEINGTNNPYVADGETESVSTTVTFLERTSSFGVVEAPYQVLATDDTEVRGTSNLAPGSEITVQALKSGDFLRQDTSVEVMEDGTWTATFDFADRQVGEEFDLSLKRAGNTDAVDAVFSDTAEWETSGASEELQQRVNELETLLSETMDELEQKNATIEELRTQLNESGGASQELLDQKNATIEDLNQQLAQAESDLLNSTTTIADLNSEIEALNLSVRTLEADNADLESQLESLQSTLDEKNSTIEDQQSTIDEQKSTISDLQSQLEEAQQTTTTSGPGFTAVLALVALMGAALLAVRRKQ</sequence>
<dbReference type="Pfam" id="PF18204">
    <property type="entry name" value="PGF-CTERM"/>
    <property type="match status" value="1"/>
</dbReference>
<feature type="compositionally biased region" description="Low complexity" evidence="3">
    <location>
        <begin position="132"/>
        <end position="149"/>
    </location>
</feature>
<dbReference type="InterPro" id="IPR026371">
    <property type="entry name" value="PGF_CTERM"/>
</dbReference>
<dbReference type="PANTHER" id="PTHR23159">
    <property type="entry name" value="CENTROSOMAL PROTEIN 2"/>
    <property type="match status" value="1"/>
</dbReference>
<dbReference type="Proteomes" id="UP000003861">
    <property type="component" value="Unassembled WGS sequence"/>
</dbReference>
<evidence type="ECO:0000313" key="8">
    <source>
        <dbReference type="Proteomes" id="UP000003861"/>
    </source>
</evidence>